<keyword evidence="2" id="KW-0808">Transferase</keyword>
<evidence type="ECO:0000313" key="2">
    <source>
        <dbReference type="EMBL" id="MCX2978018.1"/>
    </source>
</evidence>
<dbReference type="PIRSF" id="PIRSF031679">
    <property type="entry name" value="Mtase_Alr7345_prd"/>
    <property type="match status" value="1"/>
</dbReference>
<dbReference type="Proteomes" id="UP001143304">
    <property type="component" value="Unassembled WGS sequence"/>
</dbReference>
<reference evidence="2" key="1">
    <citation type="submission" date="2019-02" db="EMBL/GenBank/DDBJ databases">
        <authorList>
            <person name="Li S.-H."/>
        </authorList>
    </citation>
    <scope>NUCLEOTIDE SEQUENCE</scope>
    <source>
        <strain evidence="2">IMCC11814</strain>
    </source>
</reference>
<gene>
    <name evidence="2" type="ORF">EYC82_11690</name>
</gene>
<feature type="chain" id="PRO_5045642745" evidence="1">
    <location>
        <begin position="22"/>
        <end position="286"/>
    </location>
</feature>
<dbReference type="GO" id="GO:0008168">
    <property type="term" value="F:methyltransferase activity"/>
    <property type="evidence" value="ECO:0007669"/>
    <property type="project" value="UniProtKB-KW"/>
</dbReference>
<keyword evidence="2" id="KW-0489">Methyltransferase</keyword>
<dbReference type="InterPro" id="IPR029063">
    <property type="entry name" value="SAM-dependent_MTases_sf"/>
</dbReference>
<evidence type="ECO:0000313" key="3">
    <source>
        <dbReference type="Proteomes" id="UP001143304"/>
    </source>
</evidence>
<keyword evidence="3" id="KW-1185">Reference proteome</keyword>
<protein>
    <submittedName>
        <fullName evidence="2">Methyltransferase</fullName>
    </submittedName>
</protein>
<proteinExistence type="predicted"/>
<evidence type="ECO:0000256" key="1">
    <source>
        <dbReference type="SAM" id="SignalP"/>
    </source>
</evidence>
<name>A0ABT3T6W8_9GAMM</name>
<keyword evidence="1" id="KW-0732">Signal</keyword>
<dbReference type="InterPro" id="IPR016980">
    <property type="entry name" value="S-AdoMet-dep_MeTrfase_Alr7345"/>
</dbReference>
<dbReference type="RefSeq" id="WP_279249720.1">
    <property type="nucleotide sequence ID" value="NZ_SHNO01000001.1"/>
</dbReference>
<organism evidence="2 3">
    <name type="scientific">Candidatus Marimicrobium litorale</name>
    <dbReference type="NCBI Taxonomy" id="2518991"/>
    <lineage>
        <taxon>Bacteria</taxon>
        <taxon>Pseudomonadati</taxon>
        <taxon>Pseudomonadota</taxon>
        <taxon>Gammaproteobacteria</taxon>
        <taxon>Cellvibrionales</taxon>
        <taxon>Halieaceae</taxon>
        <taxon>Marimicrobium</taxon>
    </lineage>
</organism>
<dbReference type="GO" id="GO:0032259">
    <property type="term" value="P:methylation"/>
    <property type="evidence" value="ECO:0007669"/>
    <property type="project" value="UniProtKB-KW"/>
</dbReference>
<dbReference type="EMBL" id="SHNO01000001">
    <property type="protein sequence ID" value="MCX2978018.1"/>
    <property type="molecule type" value="Genomic_DNA"/>
</dbReference>
<dbReference type="SUPFAM" id="SSF53335">
    <property type="entry name" value="S-adenosyl-L-methionine-dependent methyltransferases"/>
    <property type="match status" value="1"/>
</dbReference>
<accession>A0ABT3T6W8</accession>
<dbReference type="Gene3D" id="3.40.50.150">
    <property type="entry name" value="Vaccinia Virus protein VP39"/>
    <property type="match status" value="1"/>
</dbReference>
<feature type="signal peptide" evidence="1">
    <location>
        <begin position="1"/>
        <end position="21"/>
    </location>
</feature>
<sequence length="286" mass="31451">MPLPIACILTLGLLVTTHSVAADHSPIDPALSVALAARSAEDKRRDAYRHPADTLTFFRIKPAMTVAEGLPGGGWYTQILANYLGAKGTLYGVTYASRMWRMFDFATPDWIDKRVEATSQFPERVASYTDNGITARGFTFEEVPENIRGTVDRVLLIRALHNLNRFERLAKTRTEALASVHSMLKDDGLVGVVQHRAPETADNHWALGNAGYLKQSHVIAMFEKAGFELVAASEINANGLDNPSADDVVWRLPPSLRGSDSDPDERAANLATGESDRMTLLFRKAE</sequence>
<comment type="caution">
    <text evidence="2">The sequence shown here is derived from an EMBL/GenBank/DDBJ whole genome shotgun (WGS) entry which is preliminary data.</text>
</comment>